<protein>
    <recommendedName>
        <fullName evidence="4">F-box domain-containing protein</fullName>
    </recommendedName>
</protein>
<evidence type="ECO:0008006" key="4">
    <source>
        <dbReference type="Google" id="ProtNLM"/>
    </source>
</evidence>
<keyword evidence="3" id="KW-1185">Reference proteome</keyword>
<sequence>MPPHCAKRAKPSNPTPDKANDDVATDNKSTPAGKDEDIAISADNGKSKLIELPVELLLEIMLYFPAVHIPTSRRFNTPVLPPSIFERWDALRALSQTCQLWRTIFYPMLWERMEACAVRAELDPQRFQAEPRSIKGSSTELNMADFRGEDIPRNWYKGVSRLLGKLSKGLTTNPEAAKHVRTVNVSLTRCSPGTVLPAFVGCLEILPNLQTLQILRAHTQMTTMLKSHFENHTFPAVRTIIVPDHGHEILRCCTEVRKVVCNDGNGSKLVTAIAKCCPKVEVVEGIDADKNILKRLVKACPNIRELKLGGFIETNTAVLALLASLKNLVRLELRVGKDYAETYHQDPLVTPIIKAAREIMNNSKAQGKKTLKLYYDDIGGWDRQEKHWVISILLDYKP</sequence>
<dbReference type="Proteomes" id="UP000807342">
    <property type="component" value="Unassembled WGS sequence"/>
</dbReference>
<evidence type="ECO:0000313" key="2">
    <source>
        <dbReference type="EMBL" id="KAF9444616.1"/>
    </source>
</evidence>
<dbReference type="OrthoDB" id="3251070at2759"/>
<dbReference type="Gene3D" id="3.80.10.10">
    <property type="entry name" value="Ribonuclease Inhibitor"/>
    <property type="match status" value="1"/>
</dbReference>
<gene>
    <name evidence="2" type="ORF">P691DRAFT_807122</name>
</gene>
<evidence type="ECO:0000313" key="3">
    <source>
        <dbReference type="Proteomes" id="UP000807342"/>
    </source>
</evidence>
<proteinExistence type="predicted"/>
<dbReference type="AlphaFoldDB" id="A0A9P5X893"/>
<feature type="compositionally biased region" description="Basic residues" evidence="1">
    <location>
        <begin position="1"/>
        <end position="10"/>
    </location>
</feature>
<reference evidence="2" key="1">
    <citation type="submission" date="2020-11" db="EMBL/GenBank/DDBJ databases">
        <authorList>
            <consortium name="DOE Joint Genome Institute"/>
            <person name="Ahrendt S."/>
            <person name="Riley R."/>
            <person name="Andreopoulos W."/>
            <person name="Labutti K."/>
            <person name="Pangilinan J."/>
            <person name="Ruiz-Duenas F.J."/>
            <person name="Barrasa J.M."/>
            <person name="Sanchez-Garcia M."/>
            <person name="Camarero S."/>
            <person name="Miyauchi S."/>
            <person name="Serrano A."/>
            <person name="Linde D."/>
            <person name="Babiker R."/>
            <person name="Drula E."/>
            <person name="Ayuso-Fernandez I."/>
            <person name="Pacheco R."/>
            <person name="Padilla G."/>
            <person name="Ferreira P."/>
            <person name="Barriuso J."/>
            <person name="Kellner H."/>
            <person name="Castanera R."/>
            <person name="Alfaro M."/>
            <person name="Ramirez L."/>
            <person name="Pisabarro A.G."/>
            <person name="Kuo A."/>
            <person name="Tritt A."/>
            <person name="Lipzen A."/>
            <person name="He G."/>
            <person name="Yan M."/>
            <person name="Ng V."/>
            <person name="Cullen D."/>
            <person name="Martin F."/>
            <person name="Rosso M.-N."/>
            <person name="Henrissat B."/>
            <person name="Hibbett D."/>
            <person name="Martinez A.T."/>
            <person name="Grigoriev I.V."/>
        </authorList>
    </citation>
    <scope>NUCLEOTIDE SEQUENCE</scope>
    <source>
        <strain evidence="2">MF-IS2</strain>
    </source>
</reference>
<dbReference type="SUPFAM" id="SSF52047">
    <property type="entry name" value="RNI-like"/>
    <property type="match status" value="1"/>
</dbReference>
<organism evidence="2 3">
    <name type="scientific">Macrolepiota fuliginosa MF-IS2</name>
    <dbReference type="NCBI Taxonomy" id="1400762"/>
    <lineage>
        <taxon>Eukaryota</taxon>
        <taxon>Fungi</taxon>
        <taxon>Dikarya</taxon>
        <taxon>Basidiomycota</taxon>
        <taxon>Agaricomycotina</taxon>
        <taxon>Agaricomycetes</taxon>
        <taxon>Agaricomycetidae</taxon>
        <taxon>Agaricales</taxon>
        <taxon>Agaricineae</taxon>
        <taxon>Agaricaceae</taxon>
        <taxon>Macrolepiota</taxon>
    </lineage>
</organism>
<accession>A0A9P5X893</accession>
<name>A0A9P5X893_9AGAR</name>
<dbReference type="EMBL" id="MU151361">
    <property type="protein sequence ID" value="KAF9444616.1"/>
    <property type="molecule type" value="Genomic_DNA"/>
</dbReference>
<evidence type="ECO:0000256" key="1">
    <source>
        <dbReference type="SAM" id="MobiDB-lite"/>
    </source>
</evidence>
<feature type="region of interest" description="Disordered" evidence="1">
    <location>
        <begin position="1"/>
        <end position="38"/>
    </location>
</feature>
<comment type="caution">
    <text evidence="2">The sequence shown here is derived from an EMBL/GenBank/DDBJ whole genome shotgun (WGS) entry which is preliminary data.</text>
</comment>
<dbReference type="InterPro" id="IPR032675">
    <property type="entry name" value="LRR_dom_sf"/>
</dbReference>